<evidence type="ECO:0000313" key="1">
    <source>
        <dbReference type="EMBL" id="DAF60890.1"/>
    </source>
</evidence>
<proteinExistence type="predicted"/>
<sequence>MLWSFFCVLILLFLTLKMSVRTYQKIKKWLIKP</sequence>
<reference evidence="1" key="1">
    <citation type="journal article" date="2021" name="Proc. Natl. Acad. Sci. U.S.A.">
        <title>A Catalog of Tens of Thousands of Viruses from Human Metagenomes Reveals Hidden Associations with Chronic Diseases.</title>
        <authorList>
            <person name="Tisza M.J."/>
            <person name="Buck C.B."/>
        </authorList>
    </citation>
    <scope>NUCLEOTIDE SEQUENCE</scope>
    <source>
        <strain evidence="1">CtVDC13</strain>
    </source>
</reference>
<accession>A0A8S5TDQ2</accession>
<name>A0A8S5TDQ2_9CAUD</name>
<protein>
    <submittedName>
        <fullName evidence="1">Uncharacterized protein</fullName>
    </submittedName>
</protein>
<organism evidence="1">
    <name type="scientific">Siphoviridae sp. ctVDC13</name>
    <dbReference type="NCBI Taxonomy" id="2827880"/>
    <lineage>
        <taxon>Viruses</taxon>
        <taxon>Duplodnaviria</taxon>
        <taxon>Heunggongvirae</taxon>
        <taxon>Uroviricota</taxon>
        <taxon>Caudoviricetes</taxon>
    </lineage>
</organism>
<dbReference type="EMBL" id="BK032798">
    <property type="protein sequence ID" value="DAF60890.1"/>
    <property type="molecule type" value="Genomic_DNA"/>
</dbReference>